<dbReference type="PANTHER" id="PTHR37707">
    <property type="entry name" value="MATERNAL EFFECT EMBRYO ARREST 9"/>
    <property type="match status" value="1"/>
</dbReference>
<proteinExistence type="predicted"/>
<organism evidence="1 2">
    <name type="scientific">Rhododendron williamsianum</name>
    <dbReference type="NCBI Taxonomy" id="262921"/>
    <lineage>
        <taxon>Eukaryota</taxon>
        <taxon>Viridiplantae</taxon>
        <taxon>Streptophyta</taxon>
        <taxon>Embryophyta</taxon>
        <taxon>Tracheophyta</taxon>
        <taxon>Spermatophyta</taxon>
        <taxon>Magnoliopsida</taxon>
        <taxon>eudicotyledons</taxon>
        <taxon>Gunneridae</taxon>
        <taxon>Pentapetalae</taxon>
        <taxon>asterids</taxon>
        <taxon>Ericales</taxon>
        <taxon>Ericaceae</taxon>
        <taxon>Ericoideae</taxon>
        <taxon>Rhodoreae</taxon>
        <taxon>Rhododendron</taxon>
    </lineage>
</organism>
<comment type="caution">
    <text evidence="1">The sequence shown here is derived from an EMBL/GenBank/DDBJ whole genome shotgun (WGS) entry which is preliminary data.</text>
</comment>
<dbReference type="OrthoDB" id="992831at2759"/>
<accession>A0A6A4KUD0</accession>
<feature type="non-terminal residue" evidence="1">
    <location>
        <position position="1"/>
    </location>
</feature>
<name>A0A6A4KUD0_9ERIC</name>
<reference evidence="1 2" key="1">
    <citation type="journal article" date="2019" name="Genome Biol. Evol.">
        <title>The Rhododendron genome and chromosomal organization provide insight into shared whole-genome duplications across the heath family (Ericaceae).</title>
        <authorList>
            <person name="Soza V.L."/>
            <person name="Lindsley D."/>
            <person name="Waalkes A."/>
            <person name="Ramage E."/>
            <person name="Patwardhan R.P."/>
            <person name="Burton J.N."/>
            <person name="Adey A."/>
            <person name="Kumar A."/>
            <person name="Qiu R."/>
            <person name="Shendure J."/>
            <person name="Hall B."/>
        </authorList>
    </citation>
    <scope>NUCLEOTIDE SEQUENCE [LARGE SCALE GENOMIC DNA]</scope>
    <source>
        <strain evidence="1">RSF 1966-606</strain>
    </source>
</reference>
<protein>
    <submittedName>
        <fullName evidence="1">Uncharacterized protein</fullName>
    </submittedName>
</protein>
<dbReference type="PANTHER" id="PTHR37707:SF1">
    <property type="entry name" value="MATERNAL EFFECT EMBRYO ARREST 9"/>
    <property type="match status" value="1"/>
</dbReference>
<sequence>MEELISQFTFLSDQSHQDKNFDPSAIEDLMKLFELEAYKSWVAMELDQQKEEQEAVDSVKEAEEWLDSAMESAMAEFRRFEEEMDREAEEELRSLVQVGDSAWKVGKLMENAATVASKRYIEAAMNSAGASMRSAWKGISSNSKKVHPS</sequence>
<gene>
    <name evidence="1" type="ORF">C3L33_21210</name>
</gene>
<dbReference type="EMBL" id="QEFC01003720">
    <property type="protein sequence ID" value="KAE9446891.1"/>
    <property type="molecule type" value="Genomic_DNA"/>
</dbReference>
<evidence type="ECO:0000313" key="2">
    <source>
        <dbReference type="Proteomes" id="UP000428333"/>
    </source>
</evidence>
<dbReference type="Proteomes" id="UP000428333">
    <property type="component" value="Linkage Group LG13"/>
</dbReference>
<dbReference type="AlphaFoldDB" id="A0A6A4KUD0"/>
<keyword evidence="2" id="KW-1185">Reference proteome</keyword>
<evidence type="ECO:0000313" key="1">
    <source>
        <dbReference type="EMBL" id="KAE9446891.1"/>
    </source>
</evidence>